<evidence type="ECO:0000313" key="2">
    <source>
        <dbReference type="Proteomes" id="UP000789901"/>
    </source>
</evidence>
<gene>
    <name evidence="1" type="ORF">GMARGA_LOCUS43064</name>
</gene>
<name>A0ABN7XG03_GIGMA</name>
<evidence type="ECO:0000313" key="1">
    <source>
        <dbReference type="EMBL" id="CAG8854243.1"/>
    </source>
</evidence>
<comment type="caution">
    <text evidence="1">The sequence shown here is derived from an EMBL/GenBank/DDBJ whole genome shotgun (WGS) entry which is preliminary data.</text>
</comment>
<dbReference type="EMBL" id="CAJVQB010135158">
    <property type="protein sequence ID" value="CAG8854243.1"/>
    <property type="molecule type" value="Genomic_DNA"/>
</dbReference>
<sequence>TWSILNFHKAWIKKYINDDPGKLQFQKANDVLVRSLRLIVKNCSEDKKIKEAKIILNLK</sequence>
<feature type="non-terminal residue" evidence="1">
    <location>
        <position position="1"/>
    </location>
</feature>
<keyword evidence="2" id="KW-1185">Reference proteome</keyword>
<organism evidence="1 2">
    <name type="scientific">Gigaspora margarita</name>
    <dbReference type="NCBI Taxonomy" id="4874"/>
    <lineage>
        <taxon>Eukaryota</taxon>
        <taxon>Fungi</taxon>
        <taxon>Fungi incertae sedis</taxon>
        <taxon>Mucoromycota</taxon>
        <taxon>Glomeromycotina</taxon>
        <taxon>Glomeromycetes</taxon>
        <taxon>Diversisporales</taxon>
        <taxon>Gigasporaceae</taxon>
        <taxon>Gigaspora</taxon>
    </lineage>
</organism>
<protein>
    <submittedName>
        <fullName evidence="1">26539_t:CDS:1</fullName>
    </submittedName>
</protein>
<accession>A0ABN7XG03</accession>
<reference evidence="1 2" key="1">
    <citation type="submission" date="2021-06" db="EMBL/GenBank/DDBJ databases">
        <authorList>
            <person name="Kallberg Y."/>
            <person name="Tangrot J."/>
            <person name="Rosling A."/>
        </authorList>
    </citation>
    <scope>NUCLEOTIDE SEQUENCE [LARGE SCALE GENOMIC DNA]</scope>
    <source>
        <strain evidence="1 2">120-4 pot B 10/14</strain>
    </source>
</reference>
<dbReference type="Proteomes" id="UP000789901">
    <property type="component" value="Unassembled WGS sequence"/>
</dbReference>
<feature type="non-terminal residue" evidence="1">
    <location>
        <position position="59"/>
    </location>
</feature>
<proteinExistence type="predicted"/>